<evidence type="ECO:0000256" key="1">
    <source>
        <dbReference type="SAM" id="SignalP"/>
    </source>
</evidence>
<dbReference type="InterPro" id="IPR046495">
    <property type="entry name" value="DUF6588"/>
</dbReference>
<dbReference type="AlphaFoldDB" id="A0A2T5J7I1"/>
<comment type="caution">
    <text evidence="2">The sequence shown here is derived from an EMBL/GenBank/DDBJ whole genome shotgun (WGS) entry which is preliminary data.</text>
</comment>
<gene>
    <name evidence="2" type="ORF">C8P68_106256</name>
</gene>
<accession>A0A2T5J7I1</accession>
<dbReference type="Pfam" id="PF20230">
    <property type="entry name" value="DUF6588"/>
    <property type="match status" value="1"/>
</dbReference>
<reference evidence="2 3" key="1">
    <citation type="submission" date="2018-04" db="EMBL/GenBank/DDBJ databases">
        <title>Genomic Encyclopedia of Archaeal and Bacterial Type Strains, Phase II (KMG-II): from individual species to whole genera.</title>
        <authorList>
            <person name="Goeker M."/>
        </authorList>
    </citation>
    <scope>NUCLEOTIDE SEQUENCE [LARGE SCALE GENOMIC DNA]</scope>
    <source>
        <strain evidence="2 3">DSM 26809</strain>
    </source>
</reference>
<protein>
    <submittedName>
        <fullName evidence="2">Uncharacterized protein</fullName>
    </submittedName>
</protein>
<dbReference type="EMBL" id="QAOQ01000006">
    <property type="protein sequence ID" value="PTQ95041.1"/>
    <property type="molecule type" value="Genomic_DNA"/>
</dbReference>
<dbReference type="RefSeq" id="WP_146166575.1">
    <property type="nucleotide sequence ID" value="NZ_CP160205.1"/>
</dbReference>
<sequence length="351" mass="37287">MRKLYTIAIAAVMCTAVSKTYAQSSDDFSSLIKSNAADANKLFNAYSTPMFKGFGVGLNSGWSNTAKTKKLLHFELRISATAAQVPTSDKSFDVTQIGLSNRVTVAATSPTKIAPTFGGDKDAARPVMSINDANGLPTGKTFTMPKGVFGYVPAPDIQLTVGLVHNTDLTIRTIPTIKISDDAGSVGMIGFGIKHNIIQDFAKGVPKPFDLAVAINYNRVNYSKTLNVQPDAGTAPATGTNTDFSNQRIDAHFSGFNFQAILSKKLAIFTPFVSVAYQTAHTDLGVLGNFPVTATATTYTTITDPIHVDQNTFTGMRADVGFKLDLAIFKVYASVGTGQYVSGNAGIGFGF</sequence>
<keyword evidence="3" id="KW-1185">Reference proteome</keyword>
<feature type="signal peptide" evidence="1">
    <location>
        <begin position="1"/>
        <end position="22"/>
    </location>
</feature>
<keyword evidence="1" id="KW-0732">Signal</keyword>
<proteinExistence type="predicted"/>
<dbReference type="Proteomes" id="UP000244168">
    <property type="component" value="Unassembled WGS sequence"/>
</dbReference>
<organism evidence="2 3">
    <name type="scientific">Mucilaginibacter yixingensis</name>
    <dbReference type="NCBI Taxonomy" id="1295612"/>
    <lineage>
        <taxon>Bacteria</taxon>
        <taxon>Pseudomonadati</taxon>
        <taxon>Bacteroidota</taxon>
        <taxon>Sphingobacteriia</taxon>
        <taxon>Sphingobacteriales</taxon>
        <taxon>Sphingobacteriaceae</taxon>
        <taxon>Mucilaginibacter</taxon>
    </lineage>
</organism>
<evidence type="ECO:0000313" key="3">
    <source>
        <dbReference type="Proteomes" id="UP000244168"/>
    </source>
</evidence>
<feature type="chain" id="PRO_5015525914" evidence="1">
    <location>
        <begin position="23"/>
        <end position="351"/>
    </location>
</feature>
<evidence type="ECO:0000313" key="2">
    <source>
        <dbReference type="EMBL" id="PTQ95041.1"/>
    </source>
</evidence>
<name>A0A2T5J7I1_9SPHI</name>
<dbReference type="OrthoDB" id="9775382at2"/>